<evidence type="ECO:0000313" key="3">
    <source>
        <dbReference type="Proteomes" id="UP000198287"/>
    </source>
</evidence>
<proteinExistence type="predicted"/>
<dbReference type="Proteomes" id="UP000198287">
    <property type="component" value="Unassembled WGS sequence"/>
</dbReference>
<keyword evidence="3" id="KW-1185">Reference proteome</keyword>
<comment type="caution">
    <text evidence="2">The sequence shown here is derived from an EMBL/GenBank/DDBJ whole genome shotgun (WGS) entry which is preliminary data.</text>
</comment>
<sequence>MQEISYFKNGQAKYLVTNVAQKTGDSAVIRIQRLQRDATASVWKDSIRIPSFCNSTPPECDSTGIVCVSYFLNVSLTLSALNSSGSDQDEQQPRFRIPLVIGGIPLEEPLCCEVQMALMTSRTLLSWEDEDIEEQRRRVQPEDPAPELDNLFPIYPPLETPPPTYAAAIRMMKTTNGTESESTDISPPEYVP</sequence>
<feature type="compositionally biased region" description="Polar residues" evidence="1">
    <location>
        <begin position="173"/>
        <end position="185"/>
    </location>
</feature>
<accession>A0A226F307</accession>
<name>A0A226F307_FOLCA</name>
<organism evidence="2 3">
    <name type="scientific">Folsomia candida</name>
    <name type="common">Springtail</name>
    <dbReference type="NCBI Taxonomy" id="158441"/>
    <lineage>
        <taxon>Eukaryota</taxon>
        <taxon>Metazoa</taxon>
        <taxon>Ecdysozoa</taxon>
        <taxon>Arthropoda</taxon>
        <taxon>Hexapoda</taxon>
        <taxon>Collembola</taxon>
        <taxon>Entomobryomorpha</taxon>
        <taxon>Isotomoidea</taxon>
        <taxon>Isotomidae</taxon>
        <taxon>Proisotominae</taxon>
        <taxon>Folsomia</taxon>
    </lineage>
</organism>
<reference evidence="2 3" key="1">
    <citation type="submission" date="2015-12" db="EMBL/GenBank/DDBJ databases">
        <title>The genome of Folsomia candida.</title>
        <authorList>
            <person name="Faddeeva A."/>
            <person name="Derks M.F."/>
            <person name="Anvar Y."/>
            <person name="Smit S."/>
            <person name="Van Straalen N."/>
            <person name="Roelofs D."/>
        </authorList>
    </citation>
    <scope>NUCLEOTIDE SEQUENCE [LARGE SCALE GENOMIC DNA]</scope>
    <source>
        <strain evidence="2 3">VU population</strain>
        <tissue evidence="2">Whole body</tissue>
    </source>
</reference>
<feature type="region of interest" description="Disordered" evidence="1">
    <location>
        <begin position="133"/>
        <end position="155"/>
    </location>
</feature>
<feature type="region of interest" description="Disordered" evidence="1">
    <location>
        <begin position="173"/>
        <end position="192"/>
    </location>
</feature>
<evidence type="ECO:0000256" key="1">
    <source>
        <dbReference type="SAM" id="MobiDB-lite"/>
    </source>
</evidence>
<evidence type="ECO:0000313" key="2">
    <source>
        <dbReference type="EMBL" id="OXA63868.1"/>
    </source>
</evidence>
<dbReference type="AlphaFoldDB" id="A0A226F307"/>
<gene>
    <name evidence="2" type="ORF">Fcan01_03505</name>
</gene>
<protein>
    <submittedName>
        <fullName evidence="2">Uncharacterized protein</fullName>
    </submittedName>
</protein>
<dbReference type="EMBL" id="LNIX01000001">
    <property type="protein sequence ID" value="OXA63868.1"/>
    <property type="molecule type" value="Genomic_DNA"/>
</dbReference>